<dbReference type="EMBL" id="BPWL01000012">
    <property type="protein sequence ID" value="GJJ16051.1"/>
    <property type="molecule type" value="Genomic_DNA"/>
</dbReference>
<sequence>MNFGKGRVGISLTGTHTSSIEGSVEYRKAVAVHNDIDDVRQLCDLLGREMSWTPSRKARMLRQPSKILDKHGVLEYPTLRSTGSKLVISSTTTIFD</sequence>
<name>A0AAV5AN26_9AGAM</name>
<evidence type="ECO:0000313" key="2">
    <source>
        <dbReference type="Proteomes" id="UP001050691"/>
    </source>
</evidence>
<evidence type="ECO:0000313" key="1">
    <source>
        <dbReference type="EMBL" id="GJJ16051.1"/>
    </source>
</evidence>
<reference evidence="1" key="1">
    <citation type="submission" date="2021-10" db="EMBL/GenBank/DDBJ databases">
        <title>De novo Genome Assembly of Clathrus columnatus (Basidiomycota, Fungi) Using Illumina and Nanopore Sequence Data.</title>
        <authorList>
            <person name="Ogiso-Tanaka E."/>
            <person name="Itagaki H."/>
            <person name="Hosoya T."/>
            <person name="Hosaka K."/>
        </authorList>
    </citation>
    <scope>NUCLEOTIDE SEQUENCE</scope>
    <source>
        <strain evidence="1">MO-923</strain>
    </source>
</reference>
<protein>
    <submittedName>
        <fullName evidence="1">Uncharacterized protein</fullName>
    </submittedName>
</protein>
<dbReference type="Proteomes" id="UP001050691">
    <property type="component" value="Unassembled WGS sequence"/>
</dbReference>
<proteinExistence type="predicted"/>
<accession>A0AAV5AN26</accession>
<dbReference type="AlphaFoldDB" id="A0AAV5AN26"/>
<comment type="caution">
    <text evidence="1">The sequence shown here is derived from an EMBL/GenBank/DDBJ whole genome shotgun (WGS) entry which is preliminary data.</text>
</comment>
<organism evidence="1 2">
    <name type="scientific">Clathrus columnatus</name>
    <dbReference type="NCBI Taxonomy" id="1419009"/>
    <lineage>
        <taxon>Eukaryota</taxon>
        <taxon>Fungi</taxon>
        <taxon>Dikarya</taxon>
        <taxon>Basidiomycota</taxon>
        <taxon>Agaricomycotina</taxon>
        <taxon>Agaricomycetes</taxon>
        <taxon>Phallomycetidae</taxon>
        <taxon>Phallales</taxon>
        <taxon>Clathraceae</taxon>
        <taxon>Clathrus</taxon>
    </lineage>
</organism>
<gene>
    <name evidence="1" type="ORF">Clacol_010330</name>
</gene>
<keyword evidence="2" id="KW-1185">Reference proteome</keyword>